<gene>
    <name evidence="3" type="ORF">MAMMFC1_02749</name>
</gene>
<dbReference type="PANTHER" id="PTHR36700:SF1">
    <property type="entry name" value="CRISPR SYSTEM CMR SUBUNIT CMR4"/>
    <property type="match status" value="1"/>
</dbReference>
<dbReference type="EMBL" id="AP018449">
    <property type="protein sequence ID" value="BBB92064.1"/>
    <property type="molecule type" value="Genomic_DNA"/>
</dbReference>
<keyword evidence="4" id="KW-1185">Reference proteome</keyword>
<dbReference type="AlphaFoldDB" id="A0A348ALW6"/>
<dbReference type="Pfam" id="PF03787">
    <property type="entry name" value="RAMPs"/>
    <property type="match status" value="1"/>
</dbReference>
<sequence>MYKIAKPLFLLCDTPLHAGSGNDLGIVDLPIQRERHTGFPKVESSGIKGCIRESFEVRQRDGKTFMANGNKVSGDDLKKCIELVFGPEGYNADEHAGALGFTDARVLLFPVKSMQGVFAWITCPKVLQRFQSDLKQCERIELGFTLPGESCASQECQLFIRNNPDVVILEEYSLEIKHKNDENCTALAKWLADHVVPQGEAFDYWRCKMAKDILVVSDDEFRDFVTLSTEVITRIKIDPVKGIVEKGALFTEEYLPSETVLYSLALATPIFAKNKGCFTQADRPEAAVMQFLVDGLEGVLQLGGNATIGKGITQICI</sequence>
<dbReference type="OrthoDB" id="9789361at2"/>
<dbReference type="NCBIfam" id="TIGR02580">
    <property type="entry name" value="cas_RAMP_Cmr4"/>
    <property type="match status" value="1"/>
</dbReference>
<evidence type="ECO:0000259" key="2">
    <source>
        <dbReference type="Pfam" id="PF03787"/>
    </source>
</evidence>
<proteinExistence type="predicted"/>
<organism evidence="3 4">
    <name type="scientific">Methylomusa anaerophila</name>
    <dbReference type="NCBI Taxonomy" id="1930071"/>
    <lineage>
        <taxon>Bacteria</taxon>
        <taxon>Bacillati</taxon>
        <taxon>Bacillota</taxon>
        <taxon>Negativicutes</taxon>
        <taxon>Selenomonadales</taxon>
        <taxon>Sporomusaceae</taxon>
        <taxon>Methylomusa</taxon>
    </lineage>
</organism>
<dbReference type="Proteomes" id="UP000276437">
    <property type="component" value="Chromosome"/>
</dbReference>
<dbReference type="InterPro" id="IPR005537">
    <property type="entry name" value="RAMP_III_fam"/>
</dbReference>
<dbReference type="RefSeq" id="WP_126309007.1">
    <property type="nucleotide sequence ID" value="NZ_AP018449.1"/>
</dbReference>
<evidence type="ECO:0000313" key="3">
    <source>
        <dbReference type="EMBL" id="BBB92064.1"/>
    </source>
</evidence>
<protein>
    <submittedName>
        <fullName evidence="3">RAMP superfamily protein</fullName>
    </submittedName>
</protein>
<reference evidence="3 4" key="1">
    <citation type="journal article" date="2018" name="Int. J. Syst. Evol. Microbiol.">
        <title>Methylomusa anaerophila gen. nov., sp. nov., an anaerobic methanol-utilizing bacterium isolated from a microbial fuel cell.</title>
        <authorList>
            <person name="Amano N."/>
            <person name="Yamamuro A."/>
            <person name="Miyahara M."/>
            <person name="Kouzuma A."/>
            <person name="Abe T."/>
            <person name="Watanabe K."/>
        </authorList>
    </citation>
    <scope>NUCLEOTIDE SEQUENCE [LARGE SCALE GENOMIC DNA]</scope>
    <source>
        <strain evidence="3 4">MMFC1</strain>
    </source>
</reference>
<dbReference type="KEGG" id="mana:MAMMFC1_02749"/>
<keyword evidence="1" id="KW-0051">Antiviral defense</keyword>
<feature type="domain" description="CRISPR type III-associated protein" evidence="2">
    <location>
        <begin position="12"/>
        <end position="312"/>
    </location>
</feature>
<name>A0A348ALW6_9FIRM</name>
<evidence type="ECO:0000256" key="1">
    <source>
        <dbReference type="ARBA" id="ARBA00023118"/>
    </source>
</evidence>
<dbReference type="GO" id="GO:0051607">
    <property type="term" value="P:defense response to virus"/>
    <property type="evidence" value="ECO:0007669"/>
    <property type="project" value="UniProtKB-KW"/>
</dbReference>
<accession>A0A348ALW6</accession>
<evidence type="ECO:0000313" key="4">
    <source>
        <dbReference type="Proteomes" id="UP000276437"/>
    </source>
</evidence>
<dbReference type="InterPro" id="IPR013410">
    <property type="entry name" value="CRISPR-assoc_RAMP_Cmr4"/>
</dbReference>
<dbReference type="PANTHER" id="PTHR36700">
    <property type="entry name" value="CRISPR SYSTEM CMR SUBUNIT CMR4"/>
    <property type="match status" value="1"/>
</dbReference>